<keyword evidence="2" id="KW-0732">Signal</keyword>
<reference evidence="4 5" key="1">
    <citation type="journal article" date="2012" name="Science">
        <title>Ecological populations of bacteria act as socially cohesive units of antibiotic production and resistance.</title>
        <authorList>
            <person name="Cordero O.X."/>
            <person name="Wildschutte H."/>
            <person name="Kirkup B."/>
            <person name="Proehl S."/>
            <person name="Ngo L."/>
            <person name="Hussain F."/>
            <person name="Le Roux F."/>
            <person name="Mincer T."/>
            <person name="Polz M.F."/>
        </authorList>
    </citation>
    <scope>NUCLEOTIDE SEQUENCE [LARGE SCALE GENOMIC DNA]</scope>
    <source>
        <strain evidence="4 5">12E03</strain>
    </source>
</reference>
<protein>
    <recommendedName>
        <fullName evidence="3">DUF6701 domain-containing protein</fullName>
    </recommendedName>
</protein>
<dbReference type="Pfam" id="PF20419">
    <property type="entry name" value="DUF6701"/>
    <property type="match status" value="1"/>
</dbReference>
<sequence>MKHLSIILILLFISFPSFADFSSSQCSSLHAGDDFSVWFKLSPASGGDTIYATKRNGGSPTPIWSNDVNVQSPVIDDNETNNGEFYEVWLEYESSSNKSGWLTYNLWEGSSWRQVGLPQFADLSGLSAAIAVSGDGASEIQCDDDITQPPPSYVSQAQYQFGVAQCAGSECKIPLNKPFTNTPLVFVMPTITSNNPDLDAPATLVVTNVTKTEATIEQVKAPKNGWGPDLNSQPMTEVSYLAIEPGVADFNGHQVIAGYIETDEASAKFGSNDNDRVLYSDFGGSTFSSNPVVLHQIQTRNNSPKWMTSGKVKRTNERSYVDLFLELSASHNSNLDYEDEKIAFLATLPTNSNLEVDGYKVQFARGYDTPSQNGNDPMLDGCEDKYATTSLTNIEGIIANKQERAGGHGGWLRRCNINTNQVSFVVDEDFRDRTHIPEEVGYFAFEIDDISIDICEIFPAPASSWKNNSQVTFNNAPNFPNGEPLKYFIGGWSGESCSPSESNCQDIRMGFDRLTDYSNYQYTCQTGTCITGGEKVDASKLPPINFPELSGDVVFNNSRPDEIDQSGSCEAALVGDTCHPAGQGDGVININVDLNSLTLGYGGSDYPVEYRFPANKKVYIGNLTSNSSNVTLAVGANTYHYFKTLKFNSTNNTIKVSSKSAILIKDSLIFNSPADVNNDHVSDDLIFYGPEADATFNIASGAIVNAHILFDSIQFNNGGTIGGSVITNSLTIHDANTVILGQNSCYSPPASYQLDLSPNKDFSLLCEIPQVTVTITDSQGSPATEPVEVYITTPTGITVDSVIEGLHNGGNSYSTNSSGILTLGLDADSIGTYKIEAELASDSSQNDSGDFLVSLYKFEASDVYAVADQAATFDLKVLACKGDEATLVSGYQGDKNLGVSDFSLVNPTSAQGAVDGNLLVKSKSDWSDTSVIFEFDSSAQTTGSVIYSEAGKVSFKLSDPTFECPTGYDCEDTDGESWDALEGVVDVYVRPWKFAICTNNNSDGNSSSGSAFAAAGEEFDVFAKPIRFTSDASQQCNNSLVTKNYLLSAGAVSATHTLDTPSNSGAVLGSLEPTSQLTQSSSDIVLSDNGYKFKNLEYSEVGSFNFEVTEDSNSFYGKILGGFSGSKSIGRFYPKYFLQENPEWNVANQNDIAYLSQPYDSTVHQVYPMASGESSVGNALNNYRFFHSDLQAKFGVLDDTAVDNRFLLDTDAGAWSTDRKHWLLNDSAAVLERVTDSDSVSRKDDPFNTSDANSTVTHFGLTVDGADPVSFTDSDTLTGSVEFLIQPPARYGRMALDDIGGNSGTTLTIPLRAEFWDGSEFVVNDDDSRSAFDGSKACKQVIWHSDGAITTLASLNGSGSVDDGEEEVTANQNTPAGTDTPREQVRLWLRMGDSKPSKKTGENDISCSTDYEDQPWLQYNWRQLGDEDPSTVVTFGIYRGNDRVIYRGESGLTGQ</sequence>
<dbReference type="RefSeq" id="WP_019826953.1">
    <property type="nucleotide sequence ID" value="NZ_AJZD02000032.1"/>
</dbReference>
<evidence type="ECO:0000313" key="4">
    <source>
        <dbReference type="EMBL" id="OEF94824.1"/>
    </source>
</evidence>
<feature type="chain" id="PRO_5009176836" description="DUF6701 domain-containing protein" evidence="2">
    <location>
        <begin position="20"/>
        <end position="1455"/>
    </location>
</feature>
<evidence type="ECO:0000259" key="3">
    <source>
        <dbReference type="Pfam" id="PF20419"/>
    </source>
</evidence>
<name>A0A1E5FWN5_VIBSP</name>
<accession>A0A1E5FWN5</accession>
<comment type="caution">
    <text evidence="4">The sequence shown here is derived from an EMBL/GenBank/DDBJ whole genome shotgun (WGS) entry which is preliminary data.</text>
</comment>
<dbReference type="EMBL" id="AJZD02000032">
    <property type="protein sequence ID" value="OEF94824.1"/>
    <property type="molecule type" value="Genomic_DNA"/>
</dbReference>
<feature type="signal peptide" evidence="2">
    <location>
        <begin position="1"/>
        <end position="19"/>
    </location>
</feature>
<feature type="domain" description="DUF6701" evidence="3">
    <location>
        <begin position="845"/>
        <end position="1449"/>
    </location>
</feature>
<evidence type="ECO:0000256" key="1">
    <source>
        <dbReference type="SAM" id="MobiDB-lite"/>
    </source>
</evidence>
<evidence type="ECO:0000256" key="2">
    <source>
        <dbReference type="SAM" id="SignalP"/>
    </source>
</evidence>
<evidence type="ECO:0000313" key="5">
    <source>
        <dbReference type="Proteomes" id="UP000094802"/>
    </source>
</evidence>
<proteinExistence type="predicted"/>
<feature type="region of interest" description="Disordered" evidence="1">
    <location>
        <begin position="1357"/>
        <end position="1380"/>
    </location>
</feature>
<dbReference type="InterPro" id="IPR046524">
    <property type="entry name" value="DUF6701"/>
</dbReference>
<gene>
    <name evidence="4" type="ORF">A142_03465</name>
</gene>
<organism evidence="4 5">
    <name type="scientific">Vibrio splendidus 12E03</name>
    <dbReference type="NCBI Taxonomy" id="1191305"/>
    <lineage>
        <taxon>Bacteria</taxon>
        <taxon>Pseudomonadati</taxon>
        <taxon>Pseudomonadota</taxon>
        <taxon>Gammaproteobacteria</taxon>
        <taxon>Vibrionales</taxon>
        <taxon>Vibrionaceae</taxon>
        <taxon>Vibrio</taxon>
    </lineage>
</organism>
<dbReference type="Proteomes" id="UP000094802">
    <property type="component" value="Unassembled WGS sequence"/>
</dbReference>